<evidence type="ECO:0000259" key="1">
    <source>
        <dbReference type="SMART" id="SM01126"/>
    </source>
</evidence>
<dbReference type="EMBL" id="CP060414">
    <property type="protein sequence ID" value="QNT58218.1"/>
    <property type="molecule type" value="Genomic_DNA"/>
</dbReference>
<dbReference type="NCBIfam" id="NF033547">
    <property type="entry name" value="transpos_IS1595"/>
    <property type="match status" value="1"/>
</dbReference>
<sequence length="185" mass="21321">MVFRAKLLQPLFRHEIYRCQSGQKDLLYGSIEVDESYFGAKRQRGFHGKSKRGRGTLKQPVFGIFERDGRVYTEIVPDCKKKTLQAVILGKVSLEGVVYSDSRRGYSGLVDAGYSKHLRVNHGQNEFADGTGHINGIESFRSFTKRRPAKFNGVTKNFDLHLKECGWRWNRNSDELGHQLWRLLK</sequence>
<dbReference type="SMART" id="SM01126">
    <property type="entry name" value="DDE_Tnp_IS1595"/>
    <property type="match status" value="1"/>
</dbReference>
<organism evidence="2 3">
    <name type="scientific">Neisseria musculi</name>
    <dbReference type="NCBI Taxonomy" id="1815583"/>
    <lineage>
        <taxon>Bacteria</taxon>
        <taxon>Pseudomonadati</taxon>
        <taxon>Pseudomonadota</taxon>
        <taxon>Betaproteobacteria</taxon>
        <taxon>Neisseriales</taxon>
        <taxon>Neisseriaceae</taxon>
        <taxon>Neisseria</taxon>
    </lineage>
</organism>
<protein>
    <submittedName>
        <fullName evidence="2">Transposase</fullName>
    </submittedName>
</protein>
<evidence type="ECO:0000313" key="2">
    <source>
        <dbReference type="EMBL" id="QNT58218.1"/>
    </source>
</evidence>
<name>A0A7H1M9A3_9NEIS</name>
<reference evidence="2" key="1">
    <citation type="submission" date="2024-06" db="EMBL/GenBank/DDBJ databases">
        <title>Complete Genome Sequence of mouse commensal type strain Neisseria musculi.</title>
        <authorList>
            <person name="Thapa E."/>
            <person name="Aluvathingal J."/>
            <person name="Nadendla S."/>
            <person name="Mehta A."/>
            <person name="Tettelin H."/>
            <person name="Weyand N.J."/>
        </authorList>
    </citation>
    <scope>NUCLEOTIDE SEQUENCE</scope>
    <source>
        <strain evidence="2">NW831</strain>
    </source>
</reference>
<dbReference type="Pfam" id="PF12762">
    <property type="entry name" value="DDE_Tnp_IS1595"/>
    <property type="match status" value="1"/>
</dbReference>
<dbReference type="KEGG" id="nmus:H7A79_0211"/>
<accession>A0A7H1M9A3</accession>
<proteinExistence type="predicted"/>
<dbReference type="InterPro" id="IPR024445">
    <property type="entry name" value="Tnp_ISXO2-like"/>
</dbReference>
<gene>
    <name evidence="2" type="ORF">H7A79_0211</name>
</gene>
<dbReference type="Proteomes" id="UP000516412">
    <property type="component" value="Chromosome"/>
</dbReference>
<feature type="domain" description="ISXO2-like transposase" evidence="1">
    <location>
        <begin position="26"/>
        <end position="170"/>
    </location>
</feature>
<evidence type="ECO:0000313" key="3">
    <source>
        <dbReference type="Proteomes" id="UP000516412"/>
    </source>
</evidence>
<dbReference type="AlphaFoldDB" id="A0A7H1M9A3"/>
<keyword evidence="3" id="KW-1185">Reference proteome</keyword>